<dbReference type="SMART" id="SM00893">
    <property type="entry name" value="ETF"/>
    <property type="match status" value="1"/>
</dbReference>
<organism evidence="8 9">
    <name type="scientific">Candidatus Thalassospirochaeta sargassi</name>
    <dbReference type="NCBI Taxonomy" id="3119039"/>
    <lineage>
        <taxon>Bacteria</taxon>
        <taxon>Pseudomonadati</taxon>
        <taxon>Spirochaetota</taxon>
        <taxon>Spirochaetia</taxon>
        <taxon>Spirochaetales</taxon>
        <taxon>Spirochaetaceae</taxon>
        <taxon>Candidatus Thalassospirochaeta</taxon>
    </lineage>
</organism>
<protein>
    <submittedName>
        <fullName evidence="8">Electron transfer flavoprotein subunit alpha/FixB family protein</fullName>
    </submittedName>
</protein>
<feature type="binding site" evidence="6">
    <location>
        <begin position="227"/>
        <end position="228"/>
    </location>
    <ligand>
        <name>FAD</name>
        <dbReference type="ChEBI" id="CHEBI:57692"/>
    </ligand>
</feature>
<dbReference type="InterPro" id="IPR014730">
    <property type="entry name" value="ETF_a/b_N"/>
</dbReference>
<evidence type="ECO:0000259" key="7">
    <source>
        <dbReference type="SMART" id="SM00893"/>
    </source>
</evidence>
<dbReference type="GO" id="GO:0009055">
    <property type="term" value="F:electron transfer activity"/>
    <property type="evidence" value="ECO:0007669"/>
    <property type="project" value="InterPro"/>
</dbReference>
<keyword evidence="5" id="KW-0249">Electron transport</keyword>
<dbReference type="AlphaFoldDB" id="A0AAJ1ICU4"/>
<dbReference type="EMBL" id="JAQQAL010000021">
    <property type="protein sequence ID" value="MDC7226948.1"/>
    <property type="molecule type" value="Genomic_DNA"/>
</dbReference>
<dbReference type="InterPro" id="IPR018206">
    <property type="entry name" value="ETF_asu_C_CS"/>
</dbReference>
<dbReference type="InterPro" id="IPR001308">
    <property type="entry name" value="ETF_a/FixB"/>
</dbReference>
<evidence type="ECO:0000256" key="2">
    <source>
        <dbReference type="ARBA" id="ARBA00022448"/>
    </source>
</evidence>
<feature type="binding site" evidence="6">
    <location>
        <begin position="241"/>
        <end position="245"/>
    </location>
    <ligand>
        <name>FAD</name>
        <dbReference type="ChEBI" id="CHEBI:57692"/>
    </ligand>
</feature>
<dbReference type="InterPro" id="IPR014731">
    <property type="entry name" value="ETF_asu_C"/>
</dbReference>
<keyword evidence="2" id="KW-0813">Transport</keyword>
<dbReference type="PROSITE" id="PS00696">
    <property type="entry name" value="ETF_ALPHA"/>
    <property type="match status" value="1"/>
</dbReference>
<evidence type="ECO:0000256" key="1">
    <source>
        <dbReference type="ARBA" id="ARBA00005817"/>
    </source>
</evidence>
<dbReference type="Gene3D" id="3.40.50.620">
    <property type="entry name" value="HUPs"/>
    <property type="match status" value="1"/>
</dbReference>
<proteinExistence type="inferred from homology"/>
<feature type="binding site" evidence="6">
    <location>
        <position position="279"/>
    </location>
    <ligand>
        <name>FAD</name>
        <dbReference type="ChEBI" id="CHEBI:57692"/>
    </ligand>
</feature>
<dbReference type="Pfam" id="PF01012">
    <property type="entry name" value="ETF"/>
    <property type="match status" value="1"/>
</dbReference>
<evidence type="ECO:0000256" key="4">
    <source>
        <dbReference type="ARBA" id="ARBA00022827"/>
    </source>
</evidence>
<dbReference type="GO" id="GO:0050660">
    <property type="term" value="F:flavin adenine dinucleotide binding"/>
    <property type="evidence" value="ECO:0007669"/>
    <property type="project" value="InterPro"/>
</dbReference>
<accession>A0AAJ1ICU4</accession>
<keyword evidence="4 6" id="KW-0274">FAD</keyword>
<name>A0AAJ1ICU4_9SPIO</name>
<comment type="caution">
    <text evidence="8">The sequence shown here is derived from an EMBL/GenBank/DDBJ whole genome shotgun (WGS) entry which is preliminary data.</text>
</comment>
<comment type="cofactor">
    <cofactor evidence="6">
        <name>FAD</name>
        <dbReference type="ChEBI" id="CHEBI:57692"/>
    </cofactor>
    <text evidence="6">Binds 1 FAD per dimer.</text>
</comment>
<evidence type="ECO:0000313" key="8">
    <source>
        <dbReference type="EMBL" id="MDC7226948.1"/>
    </source>
</evidence>
<dbReference type="Gene3D" id="3.40.50.1220">
    <property type="entry name" value="TPP-binding domain"/>
    <property type="match status" value="1"/>
</dbReference>
<sequence>MKKVLIYIDPQAVKDSIDLLEAAEQIYGAGESLSYGIVPGTPPADVFGVFDKLISVSPDRAEGFDAAYIADSIEKLHRDFQFDAVLIPATVFGRMIAPRAAMRLQTGLVADVTEIRHHDEEIVMVRPAFSGRMLAGIVNRGGAPVMMSVRQNIFSYAGPRTKKTEEINFNPEPFRKPGIRYISSQPKPQDEDIRESNVLVSGGDGVTRYFDQLNELAEVLNGSVSASRKVVDRGAAPRHIQVGQSGKIVNPSLYIALGISGSIQHVVGIKNAENIIAVNPDRQAPICSLSNIVVEADAREFIPRIIKRIRKGEYK</sequence>
<dbReference type="InterPro" id="IPR014729">
    <property type="entry name" value="Rossmann-like_a/b/a_fold"/>
</dbReference>
<gene>
    <name evidence="8" type="ORF">PQJ61_09310</name>
</gene>
<dbReference type="SUPFAM" id="SSF52467">
    <property type="entry name" value="DHS-like NAD/FAD-binding domain"/>
    <property type="match status" value="1"/>
</dbReference>
<reference evidence="8 9" key="1">
    <citation type="submission" date="2022-12" db="EMBL/GenBank/DDBJ databases">
        <title>Metagenome assembled genome from gulf of manar.</title>
        <authorList>
            <person name="Kohli P."/>
            <person name="Pk S."/>
            <person name="Venkata Ramana C."/>
            <person name="Sasikala C."/>
        </authorList>
    </citation>
    <scope>NUCLEOTIDE SEQUENCE [LARGE SCALE GENOMIC DNA]</scope>
    <source>
        <strain evidence="8">JB008</strain>
    </source>
</reference>
<evidence type="ECO:0000256" key="6">
    <source>
        <dbReference type="PIRSR" id="PIRSR000089-1"/>
    </source>
</evidence>
<dbReference type="Proteomes" id="UP001221217">
    <property type="component" value="Unassembled WGS sequence"/>
</dbReference>
<dbReference type="PANTHER" id="PTHR43153:SF1">
    <property type="entry name" value="ELECTRON TRANSFER FLAVOPROTEIN SUBUNIT ALPHA, MITOCHONDRIAL"/>
    <property type="match status" value="1"/>
</dbReference>
<feature type="binding site" evidence="6">
    <location>
        <begin position="258"/>
        <end position="265"/>
    </location>
    <ligand>
        <name>FAD</name>
        <dbReference type="ChEBI" id="CHEBI:57692"/>
    </ligand>
</feature>
<evidence type="ECO:0000313" key="9">
    <source>
        <dbReference type="Proteomes" id="UP001221217"/>
    </source>
</evidence>
<dbReference type="GO" id="GO:0033539">
    <property type="term" value="P:fatty acid beta-oxidation using acyl-CoA dehydrogenase"/>
    <property type="evidence" value="ECO:0007669"/>
    <property type="project" value="TreeGrafter"/>
</dbReference>
<evidence type="ECO:0000256" key="3">
    <source>
        <dbReference type="ARBA" id="ARBA00022630"/>
    </source>
</evidence>
<dbReference type="PIRSF" id="PIRSF000089">
    <property type="entry name" value="Electra_flavoP_a"/>
    <property type="match status" value="1"/>
</dbReference>
<feature type="domain" description="Electron transfer flavoprotein alpha/beta-subunit N-terminal" evidence="7">
    <location>
        <begin position="4"/>
        <end position="177"/>
    </location>
</feature>
<dbReference type="InterPro" id="IPR029035">
    <property type="entry name" value="DHS-like_NAD/FAD-binding_dom"/>
</dbReference>
<comment type="similarity">
    <text evidence="1">Belongs to the ETF alpha-subunit/FixB family.</text>
</comment>
<dbReference type="Pfam" id="PF00766">
    <property type="entry name" value="ETF_alpha"/>
    <property type="match status" value="1"/>
</dbReference>
<keyword evidence="3" id="KW-0285">Flavoprotein</keyword>
<evidence type="ECO:0000256" key="5">
    <source>
        <dbReference type="ARBA" id="ARBA00022982"/>
    </source>
</evidence>
<dbReference type="SUPFAM" id="SSF52402">
    <property type="entry name" value="Adenine nucleotide alpha hydrolases-like"/>
    <property type="match status" value="1"/>
</dbReference>
<dbReference type="PANTHER" id="PTHR43153">
    <property type="entry name" value="ELECTRON TRANSFER FLAVOPROTEIN ALPHA"/>
    <property type="match status" value="1"/>
</dbReference>